<accession>A0A9D4BDS0</accession>
<evidence type="ECO:0000313" key="2">
    <source>
        <dbReference type="Proteomes" id="UP000828390"/>
    </source>
</evidence>
<keyword evidence="2" id="KW-1185">Reference proteome</keyword>
<gene>
    <name evidence="1" type="ORF">DPMN_194186</name>
</gene>
<organism evidence="1 2">
    <name type="scientific">Dreissena polymorpha</name>
    <name type="common">Zebra mussel</name>
    <name type="synonym">Mytilus polymorpha</name>
    <dbReference type="NCBI Taxonomy" id="45954"/>
    <lineage>
        <taxon>Eukaryota</taxon>
        <taxon>Metazoa</taxon>
        <taxon>Spiralia</taxon>
        <taxon>Lophotrochozoa</taxon>
        <taxon>Mollusca</taxon>
        <taxon>Bivalvia</taxon>
        <taxon>Autobranchia</taxon>
        <taxon>Heteroconchia</taxon>
        <taxon>Euheterodonta</taxon>
        <taxon>Imparidentia</taxon>
        <taxon>Neoheterodontei</taxon>
        <taxon>Myida</taxon>
        <taxon>Dreissenoidea</taxon>
        <taxon>Dreissenidae</taxon>
        <taxon>Dreissena</taxon>
    </lineage>
</organism>
<dbReference type="EMBL" id="JAIWYP010000036">
    <property type="protein sequence ID" value="KAH3691423.1"/>
    <property type="molecule type" value="Genomic_DNA"/>
</dbReference>
<proteinExistence type="predicted"/>
<protein>
    <recommendedName>
        <fullName evidence="3">Reverse transcriptase domain-containing protein</fullName>
    </recommendedName>
</protein>
<reference evidence="1" key="2">
    <citation type="submission" date="2020-11" db="EMBL/GenBank/DDBJ databases">
        <authorList>
            <person name="McCartney M.A."/>
            <person name="Auch B."/>
            <person name="Kono T."/>
            <person name="Mallez S."/>
            <person name="Becker A."/>
            <person name="Gohl D.M."/>
            <person name="Silverstein K.A.T."/>
            <person name="Koren S."/>
            <person name="Bechman K.B."/>
            <person name="Herman A."/>
            <person name="Abrahante J.E."/>
            <person name="Garbe J."/>
        </authorList>
    </citation>
    <scope>NUCLEOTIDE SEQUENCE</scope>
    <source>
        <strain evidence="1">Duluth1</strain>
        <tissue evidence="1">Whole animal</tissue>
    </source>
</reference>
<dbReference type="AlphaFoldDB" id="A0A9D4BDS0"/>
<comment type="caution">
    <text evidence="1">The sequence shown here is derived from an EMBL/GenBank/DDBJ whole genome shotgun (WGS) entry which is preliminary data.</text>
</comment>
<evidence type="ECO:0000313" key="1">
    <source>
        <dbReference type="EMBL" id="KAH3691423.1"/>
    </source>
</evidence>
<sequence>MFSCLENINFGESLIQWIKLFYTDINSIIINNGFFSNRCPLSSSLFIICIEYLSHHIQSNKHIKGISLEPDEDIKQSLFADDATYFLNDNYDSFHNLNRVTNPLRNDIGS</sequence>
<reference evidence="1" key="1">
    <citation type="journal article" date="2019" name="bioRxiv">
        <title>The Genome of the Zebra Mussel, Dreissena polymorpha: A Resource for Invasive Species Research.</title>
        <authorList>
            <person name="McCartney M.A."/>
            <person name="Auch B."/>
            <person name="Kono T."/>
            <person name="Mallez S."/>
            <person name="Zhang Y."/>
            <person name="Obille A."/>
            <person name="Becker A."/>
            <person name="Abrahante J.E."/>
            <person name="Garbe J."/>
            <person name="Badalamenti J.P."/>
            <person name="Herman A."/>
            <person name="Mangelson H."/>
            <person name="Liachko I."/>
            <person name="Sullivan S."/>
            <person name="Sone E.D."/>
            <person name="Koren S."/>
            <person name="Silverstein K.A.T."/>
            <person name="Beckman K.B."/>
            <person name="Gohl D.M."/>
        </authorList>
    </citation>
    <scope>NUCLEOTIDE SEQUENCE</scope>
    <source>
        <strain evidence="1">Duluth1</strain>
        <tissue evidence="1">Whole animal</tissue>
    </source>
</reference>
<name>A0A9D4BDS0_DREPO</name>
<evidence type="ECO:0008006" key="3">
    <source>
        <dbReference type="Google" id="ProtNLM"/>
    </source>
</evidence>
<dbReference type="Proteomes" id="UP000828390">
    <property type="component" value="Unassembled WGS sequence"/>
</dbReference>